<reference evidence="7" key="1">
    <citation type="submission" date="2016-06" db="UniProtKB">
        <authorList>
            <consortium name="WormBaseParasite"/>
        </authorList>
    </citation>
    <scope>IDENTIFICATION</scope>
</reference>
<dbReference type="WBParaSite" id="SBAD_0000323601-mRNA-1">
    <property type="protein sequence ID" value="SBAD_0000323601-mRNA-1"/>
    <property type="gene ID" value="SBAD_0000323601"/>
</dbReference>
<dbReference type="Pfam" id="PF14974">
    <property type="entry name" value="P_C10"/>
    <property type="match status" value="1"/>
</dbReference>
<keyword evidence="4" id="KW-0963">Cytoplasm</keyword>
<reference evidence="5 6" key="2">
    <citation type="submission" date="2018-11" db="EMBL/GenBank/DDBJ databases">
        <authorList>
            <consortium name="Pathogen Informatics"/>
        </authorList>
    </citation>
    <scope>NUCLEOTIDE SEQUENCE [LARGE SCALE GENOMIC DNA]</scope>
</reference>
<gene>
    <name evidence="5" type="ORF">SBAD_LOCUS3090</name>
</gene>
<dbReference type="GO" id="GO:0009791">
    <property type="term" value="P:post-embryonic development"/>
    <property type="evidence" value="ECO:0007669"/>
    <property type="project" value="TreeGrafter"/>
</dbReference>
<organism evidence="7">
    <name type="scientific">Soboliphyme baturini</name>
    <dbReference type="NCBI Taxonomy" id="241478"/>
    <lineage>
        <taxon>Eukaryota</taxon>
        <taxon>Metazoa</taxon>
        <taxon>Ecdysozoa</taxon>
        <taxon>Nematoda</taxon>
        <taxon>Enoplea</taxon>
        <taxon>Dorylaimia</taxon>
        <taxon>Dioctophymatida</taxon>
        <taxon>Dioctophymatoidea</taxon>
        <taxon>Soboliphymatidae</taxon>
        <taxon>Soboliphyme</taxon>
    </lineage>
</organism>
<evidence type="ECO:0000313" key="5">
    <source>
        <dbReference type="EMBL" id="VDO99968.1"/>
    </source>
</evidence>
<sequence length="92" mass="10642">MQNSILECQSSKAYQDSLALCRNDMVKYMQRVYPLLVKIQMEAVASYGFSGDFQGVQAFLNEMAVLENEDQEIKKLNEDIRHLIIPPLPEFR</sequence>
<dbReference type="PANTHER" id="PTHR13463:SF3">
    <property type="entry name" value="PROTEIN C10"/>
    <property type="match status" value="1"/>
</dbReference>
<accession>A0A183IHJ5</accession>
<name>A0A183IHJ5_9BILA</name>
<dbReference type="EMBL" id="UZAM01007563">
    <property type="protein sequence ID" value="VDO99968.1"/>
    <property type="molecule type" value="Genomic_DNA"/>
</dbReference>
<dbReference type="GO" id="GO:0005737">
    <property type="term" value="C:cytoplasm"/>
    <property type="evidence" value="ECO:0007669"/>
    <property type="project" value="UniProtKB-SubCell"/>
</dbReference>
<comment type="subcellular location">
    <subcellularLocation>
        <location evidence="1">Cytoplasm</location>
    </subcellularLocation>
</comment>
<evidence type="ECO:0000256" key="1">
    <source>
        <dbReference type="ARBA" id="ARBA00004496"/>
    </source>
</evidence>
<evidence type="ECO:0000313" key="6">
    <source>
        <dbReference type="Proteomes" id="UP000270296"/>
    </source>
</evidence>
<keyword evidence="6" id="KW-1185">Reference proteome</keyword>
<dbReference type="OrthoDB" id="75738at2759"/>
<dbReference type="PANTHER" id="PTHR13463">
    <property type="entry name" value="PROTEIN C10"/>
    <property type="match status" value="1"/>
</dbReference>
<dbReference type="Proteomes" id="UP000270296">
    <property type="component" value="Unassembled WGS sequence"/>
</dbReference>
<comment type="similarity">
    <text evidence="2">Belongs to the UPF0456 family.</text>
</comment>
<dbReference type="AlphaFoldDB" id="A0A183IHJ5"/>
<dbReference type="InterPro" id="IPR026317">
    <property type="entry name" value="P_C10"/>
</dbReference>
<proteinExistence type="inferred from homology"/>
<evidence type="ECO:0000256" key="4">
    <source>
        <dbReference type="ARBA" id="ARBA00022490"/>
    </source>
</evidence>
<protein>
    <recommendedName>
        <fullName evidence="3">Protein C10</fullName>
    </recommendedName>
</protein>
<evidence type="ECO:0000256" key="2">
    <source>
        <dbReference type="ARBA" id="ARBA00007083"/>
    </source>
</evidence>
<evidence type="ECO:0000313" key="7">
    <source>
        <dbReference type="WBParaSite" id="SBAD_0000323601-mRNA-1"/>
    </source>
</evidence>
<evidence type="ECO:0000256" key="3">
    <source>
        <dbReference type="ARBA" id="ARBA00020502"/>
    </source>
</evidence>